<dbReference type="InterPro" id="IPR008638">
    <property type="entry name" value="FhaB/CdiA-like_TPS"/>
</dbReference>
<evidence type="ECO:0000259" key="3">
    <source>
        <dbReference type="SMART" id="SM00912"/>
    </source>
</evidence>
<keyword evidence="5" id="KW-1185">Reference proteome</keyword>
<dbReference type="SUPFAM" id="SSF51126">
    <property type="entry name" value="Pectin lyase-like"/>
    <property type="match status" value="3"/>
</dbReference>
<feature type="compositionally biased region" description="Pro residues" evidence="1">
    <location>
        <begin position="888"/>
        <end position="897"/>
    </location>
</feature>
<sequence>MKTLRKLGTISLLLLSANNPLSAQIIPDATLPNNSVVIPQNNNFRVEGGTQAGSNLFHSFREFSVPTGGTAFFNNAQNIQNIFSRVTGKNISNINGLIRANGTANLFLINPNGIIFGPNAQLNIGGSFIGSTASSIRFLDGSEFSATNPNAPSLLTINLPIGLELGANPGSIVNRSQATAEVNLPTSAISLPFDNKVGLATQPGQTLALIGGDIQLNGGNLTASNGQIHLGSVASPGLVSLATTPQGLTFNYENIPNFGNIQISEGSTINTSGIGGGKVDIRGGNVNLNNGRIYALNWGDIDGRGININAQKFRAEGGAQMSTLTLGNGAGGAVNIQTTDSVELSGIGLTLYTLFAGKYLLTGSIDPFDPQLVLITGTAGMGNAGNIAIDTGKLVMDNGSALTSGTFSTGKAGNITIRARIFEQISSAVNSGTFTGSTGEGADFSFEGERLTVSDASALLTITRDRGASGDINIKASESVEVLRTPDGSPVATLIGSTAGGMNGEAGDINIDTKRLIISGGAGISLSSGSVVGNQPFNTTGGAGGNFTLRATESVTIEGTSGVLFNGSKGPSFISADANAANRGGNMNISTPVLTLRDGGVITTASLGKGDAGTITIDAGRIEIIGNGGQGEFNSQIQTSVGIASRVVNPDATANGGSLNLNVGQLIIRNGGTLNLQALGTGQAGNINVVADAIALDNQASIDGRTASGLGANINLQASEIRLRRGSRISTDAGNANGGNININTDNLVALSNSDITANAQQGTGGRVSITAQGIFGTQFRPQLTPQSDITATSDLGAEFSGIVEINTPEVDTNAGLVELPENFTDISNQIVSGCSAAEGNTFVVTGRGGLPENPHQTLRSQTVWRDVRALGNGETGKNTSPISQSPVPSPQSPIPSPQSSRLLLGKLISLVR</sequence>
<dbReference type="Proteomes" id="UP001576776">
    <property type="component" value="Unassembled WGS sequence"/>
</dbReference>
<feature type="region of interest" description="Disordered" evidence="1">
    <location>
        <begin position="872"/>
        <end position="900"/>
    </location>
</feature>
<dbReference type="NCBIfam" id="TIGR01901">
    <property type="entry name" value="adhes_NPXG"/>
    <property type="match status" value="1"/>
</dbReference>
<evidence type="ECO:0000256" key="2">
    <source>
        <dbReference type="SAM" id="SignalP"/>
    </source>
</evidence>
<dbReference type="InterPro" id="IPR012334">
    <property type="entry name" value="Pectin_lyas_fold"/>
</dbReference>
<evidence type="ECO:0000256" key="1">
    <source>
        <dbReference type="SAM" id="MobiDB-lite"/>
    </source>
</evidence>
<dbReference type="Gene3D" id="2.160.20.10">
    <property type="entry name" value="Single-stranded right-handed beta-helix, Pectin lyase-like"/>
    <property type="match status" value="2"/>
</dbReference>
<dbReference type="SMART" id="SM00912">
    <property type="entry name" value="Haemagg_act"/>
    <property type="match status" value="1"/>
</dbReference>
<dbReference type="RefSeq" id="WP_413259353.1">
    <property type="nucleotide sequence ID" value="NZ_JBHFNS010000079.1"/>
</dbReference>
<feature type="chain" id="PRO_5046790311" evidence="2">
    <location>
        <begin position="24"/>
        <end position="913"/>
    </location>
</feature>
<proteinExistence type="predicted"/>
<evidence type="ECO:0000313" key="4">
    <source>
        <dbReference type="EMBL" id="MFB2937867.1"/>
    </source>
</evidence>
<organism evidence="4 5">
    <name type="scientific">Floridaenema fluviatile BLCC-F154</name>
    <dbReference type="NCBI Taxonomy" id="3153640"/>
    <lineage>
        <taxon>Bacteria</taxon>
        <taxon>Bacillati</taxon>
        <taxon>Cyanobacteriota</taxon>
        <taxon>Cyanophyceae</taxon>
        <taxon>Oscillatoriophycideae</taxon>
        <taxon>Aerosakkonematales</taxon>
        <taxon>Aerosakkonemataceae</taxon>
        <taxon>Floridanema</taxon>
        <taxon>Floridanema fluviatile</taxon>
    </lineage>
</organism>
<evidence type="ECO:0000313" key="5">
    <source>
        <dbReference type="Proteomes" id="UP001576776"/>
    </source>
</evidence>
<dbReference type="Pfam" id="PF05860">
    <property type="entry name" value="TPS"/>
    <property type="match status" value="1"/>
</dbReference>
<dbReference type="EMBL" id="JBHFNS010000079">
    <property type="protein sequence ID" value="MFB2937867.1"/>
    <property type="molecule type" value="Genomic_DNA"/>
</dbReference>
<name>A0ABV4YGB3_9CYAN</name>
<protein>
    <submittedName>
        <fullName evidence="4">Filamentous hemagglutinin N-terminal domain-containing protein</fullName>
    </submittedName>
</protein>
<feature type="signal peptide" evidence="2">
    <location>
        <begin position="1"/>
        <end position="23"/>
    </location>
</feature>
<feature type="domain" description="Filamentous haemagglutinin FhaB/tRNA nuclease CdiA-like TPS" evidence="3">
    <location>
        <begin position="28"/>
        <end position="139"/>
    </location>
</feature>
<accession>A0ABV4YGB3</accession>
<gene>
    <name evidence="4" type="ORF">ACE1B6_21675</name>
</gene>
<reference evidence="4 5" key="1">
    <citation type="submission" date="2024-09" db="EMBL/GenBank/DDBJ databases">
        <title>Floridaenema gen nov. (Aerosakkonemataceae, Aerosakkonematales ord. nov., Cyanobacteria) from benthic tropical and subtropical fresh waters, with the description of four new species.</title>
        <authorList>
            <person name="Moretto J.A."/>
            <person name="Berthold D.E."/>
            <person name="Lefler F.W."/>
            <person name="Huang I.-S."/>
            <person name="Laughinghouse H. IV."/>
        </authorList>
    </citation>
    <scope>NUCLEOTIDE SEQUENCE [LARGE SCALE GENOMIC DNA]</scope>
    <source>
        <strain evidence="4 5">BLCC-F154</strain>
    </source>
</reference>
<dbReference type="InterPro" id="IPR011050">
    <property type="entry name" value="Pectin_lyase_fold/virulence"/>
</dbReference>
<keyword evidence="2" id="KW-0732">Signal</keyword>
<comment type="caution">
    <text evidence="4">The sequence shown here is derived from an EMBL/GenBank/DDBJ whole genome shotgun (WGS) entry which is preliminary data.</text>
</comment>